<evidence type="ECO:0000313" key="2">
    <source>
        <dbReference type="EMBL" id="SDE98259.1"/>
    </source>
</evidence>
<name>A0A1G7HDX9_9PROT</name>
<feature type="region of interest" description="Disordered" evidence="1">
    <location>
        <begin position="30"/>
        <end position="56"/>
    </location>
</feature>
<keyword evidence="3" id="KW-1185">Reference proteome</keyword>
<sequence>MVSYALDCFTLVLRRGFAMTSQDAARAKSRRFGGKKCEYHNPEGAGEQAGTGRNRFSPSILRSLPRALAIFSDPYYHSRNDQTVALVRSETRARGSTAMPVRRSGEA</sequence>
<gene>
    <name evidence="2" type="ORF">SAMN05421720_1201</name>
</gene>
<evidence type="ECO:0000256" key="1">
    <source>
        <dbReference type="SAM" id="MobiDB-lite"/>
    </source>
</evidence>
<evidence type="ECO:0000313" key="3">
    <source>
        <dbReference type="Proteomes" id="UP000199412"/>
    </source>
</evidence>
<organism evidence="2 3">
    <name type="scientific">Rhodospira trueperi</name>
    <dbReference type="NCBI Taxonomy" id="69960"/>
    <lineage>
        <taxon>Bacteria</taxon>
        <taxon>Pseudomonadati</taxon>
        <taxon>Pseudomonadota</taxon>
        <taxon>Alphaproteobacteria</taxon>
        <taxon>Rhodospirillales</taxon>
        <taxon>Rhodospirillaceae</taxon>
        <taxon>Rhodospira</taxon>
    </lineage>
</organism>
<accession>A0A1G7HDX9</accession>
<reference evidence="2 3" key="1">
    <citation type="submission" date="2016-10" db="EMBL/GenBank/DDBJ databases">
        <authorList>
            <person name="de Groot N.N."/>
        </authorList>
    </citation>
    <scope>NUCLEOTIDE SEQUENCE [LARGE SCALE GENOMIC DNA]</scope>
    <source>
        <strain evidence="2 3">ATCC 700224</strain>
    </source>
</reference>
<dbReference type="Proteomes" id="UP000199412">
    <property type="component" value="Unassembled WGS sequence"/>
</dbReference>
<dbReference type="EMBL" id="FNAP01000020">
    <property type="protein sequence ID" value="SDE98259.1"/>
    <property type="molecule type" value="Genomic_DNA"/>
</dbReference>
<proteinExistence type="predicted"/>
<dbReference type="AlphaFoldDB" id="A0A1G7HDX9"/>
<protein>
    <submittedName>
        <fullName evidence="2">Uncharacterized protein</fullName>
    </submittedName>
</protein>